<evidence type="ECO:0000313" key="3">
    <source>
        <dbReference type="Proteomes" id="UP000002669"/>
    </source>
</evidence>
<gene>
    <name evidence="2" type="ORF">MGYG_06354</name>
</gene>
<dbReference type="GeneID" id="10027066"/>
<accession>E4UZ27</accession>
<dbReference type="VEuPathDB" id="FungiDB:MGYG_06354"/>
<reference evidence="3" key="1">
    <citation type="journal article" date="2012" name="MBio">
        <title>Comparative genome analysis of Trichophyton rubrum and related dermatophytes reveals candidate genes involved in infection.</title>
        <authorList>
            <person name="Martinez D.A."/>
            <person name="Oliver B.G."/>
            <person name="Graeser Y."/>
            <person name="Goldberg J.M."/>
            <person name="Li W."/>
            <person name="Martinez-Rossi N.M."/>
            <person name="Monod M."/>
            <person name="Shelest E."/>
            <person name="Barton R.C."/>
            <person name="Birch E."/>
            <person name="Brakhage A.A."/>
            <person name="Chen Z."/>
            <person name="Gurr S.J."/>
            <person name="Heiman D."/>
            <person name="Heitman J."/>
            <person name="Kosti I."/>
            <person name="Rossi A."/>
            <person name="Saif S."/>
            <person name="Samalova M."/>
            <person name="Saunders C.W."/>
            <person name="Shea T."/>
            <person name="Summerbell R.C."/>
            <person name="Xu J."/>
            <person name="Young S."/>
            <person name="Zeng Q."/>
            <person name="Birren B.W."/>
            <person name="Cuomo C.A."/>
            <person name="White T.C."/>
        </authorList>
    </citation>
    <scope>NUCLEOTIDE SEQUENCE [LARGE SCALE GENOMIC DNA]</scope>
    <source>
        <strain evidence="3">ATCC MYA-4604 / CBS 118893</strain>
    </source>
</reference>
<evidence type="ECO:0000313" key="2">
    <source>
        <dbReference type="EMBL" id="EFR03357.1"/>
    </source>
</evidence>
<dbReference type="AlphaFoldDB" id="E4UZ27"/>
<dbReference type="EMBL" id="DS989826">
    <property type="protein sequence ID" value="EFR03357.1"/>
    <property type="molecule type" value="Genomic_DNA"/>
</dbReference>
<dbReference type="HOGENOM" id="CLU_1815342_0_0_1"/>
<proteinExistence type="predicted"/>
<sequence length="142" mass="14823">MPSTWARSSLSPPYGARPPVIPSSNRLAVVWKIGSYLAMLEGVRSPGEFPSSTAGRAVALLFDKSMPANSPFRNKVLRNSEEVTPYGTSSHGDGNIRGSRAAIIGPDARLGTSGMKKNVGVISKDQAWAGADANLATPAGGR</sequence>
<protein>
    <submittedName>
        <fullName evidence="2">Uncharacterized protein</fullName>
    </submittedName>
</protein>
<name>E4UZ27_ARTGP</name>
<dbReference type="InParanoid" id="E4UZ27"/>
<organism evidence="3">
    <name type="scientific">Arthroderma gypseum (strain ATCC MYA-4604 / CBS 118893)</name>
    <name type="common">Microsporum gypseum</name>
    <dbReference type="NCBI Taxonomy" id="535722"/>
    <lineage>
        <taxon>Eukaryota</taxon>
        <taxon>Fungi</taxon>
        <taxon>Dikarya</taxon>
        <taxon>Ascomycota</taxon>
        <taxon>Pezizomycotina</taxon>
        <taxon>Eurotiomycetes</taxon>
        <taxon>Eurotiomycetidae</taxon>
        <taxon>Onygenales</taxon>
        <taxon>Arthrodermataceae</taxon>
        <taxon>Nannizzia</taxon>
    </lineage>
</organism>
<feature type="region of interest" description="Disordered" evidence="1">
    <location>
        <begin position="79"/>
        <end position="99"/>
    </location>
</feature>
<evidence type="ECO:0000256" key="1">
    <source>
        <dbReference type="SAM" id="MobiDB-lite"/>
    </source>
</evidence>
<dbReference type="Proteomes" id="UP000002669">
    <property type="component" value="Unassembled WGS sequence"/>
</dbReference>
<dbReference type="RefSeq" id="XP_003171811.1">
    <property type="nucleotide sequence ID" value="XM_003171763.1"/>
</dbReference>
<keyword evidence="3" id="KW-1185">Reference proteome</keyword>